<dbReference type="GO" id="GO:0004822">
    <property type="term" value="F:isoleucine-tRNA ligase activity"/>
    <property type="evidence" value="ECO:0007669"/>
    <property type="project" value="InterPro"/>
</dbReference>
<dbReference type="InterPro" id="IPR009008">
    <property type="entry name" value="Val/Leu/Ile-tRNA-synth_edit"/>
</dbReference>
<evidence type="ECO:0000256" key="1">
    <source>
        <dbReference type="ARBA" id="ARBA00022598"/>
    </source>
</evidence>
<dbReference type="OrthoDB" id="1706657at2759"/>
<name>X6N803_RETFI</name>
<keyword evidence="1" id="KW-0436">Ligase</keyword>
<feature type="domain" description="Aminoacyl-tRNA synthetase class Ia" evidence="6">
    <location>
        <begin position="2"/>
        <end position="104"/>
    </location>
</feature>
<dbReference type="SUPFAM" id="SSF50677">
    <property type="entry name" value="ValRS/IleRS/LeuRS editing domain"/>
    <property type="match status" value="1"/>
</dbReference>
<dbReference type="PANTHER" id="PTHR42780">
    <property type="entry name" value="SOLEUCYL-TRNA SYNTHETASE"/>
    <property type="match status" value="1"/>
</dbReference>
<evidence type="ECO:0000256" key="2">
    <source>
        <dbReference type="ARBA" id="ARBA00022741"/>
    </source>
</evidence>
<dbReference type="GO" id="GO:0006428">
    <property type="term" value="P:isoleucyl-tRNA aminoacylation"/>
    <property type="evidence" value="ECO:0007669"/>
    <property type="project" value="TreeGrafter"/>
</dbReference>
<dbReference type="InterPro" id="IPR023586">
    <property type="entry name" value="Ile-tRNA-ligase_type2"/>
</dbReference>
<keyword evidence="5" id="KW-0030">Aminoacyl-tRNA synthetase</keyword>
<feature type="non-terminal residue" evidence="7">
    <location>
        <position position="1"/>
    </location>
</feature>
<dbReference type="PANTHER" id="PTHR42780:SF1">
    <property type="entry name" value="ISOLEUCINE--TRNA LIGASE, CYTOPLASMIC"/>
    <property type="match status" value="1"/>
</dbReference>
<dbReference type="Proteomes" id="UP000023152">
    <property type="component" value="Unassembled WGS sequence"/>
</dbReference>
<evidence type="ECO:0000256" key="3">
    <source>
        <dbReference type="ARBA" id="ARBA00022840"/>
    </source>
</evidence>
<dbReference type="InterPro" id="IPR002300">
    <property type="entry name" value="aa-tRNA-synth_Ia"/>
</dbReference>
<protein>
    <recommendedName>
        <fullName evidence="6">Aminoacyl-tRNA synthetase class Ia domain-containing protein</fullName>
    </recommendedName>
</protein>
<organism evidence="7 8">
    <name type="scientific">Reticulomyxa filosa</name>
    <dbReference type="NCBI Taxonomy" id="46433"/>
    <lineage>
        <taxon>Eukaryota</taxon>
        <taxon>Sar</taxon>
        <taxon>Rhizaria</taxon>
        <taxon>Retaria</taxon>
        <taxon>Foraminifera</taxon>
        <taxon>Monothalamids</taxon>
        <taxon>Reticulomyxidae</taxon>
        <taxon>Reticulomyxa</taxon>
    </lineage>
</organism>
<dbReference type="SUPFAM" id="SSF52374">
    <property type="entry name" value="Nucleotidylyl transferase"/>
    <property type="match status" value="1"/>
</dbReference>
<dbReference type="GO" id="GO:0002161">
    <property type="term" value="F:aminoacyl-tRNA deacylase activity"/>
    <property type="evidence" value="ECO:0007669"/>
    <property type="project" value="InterPro"/>
</dbReference>
<evidence type="ECO:0000259" key="6">
    <source>
        <dbReference type="Pfam" id="PF00133"/>
    </source>
</evidence>
<proteinExistence type="predicted"/>
<accession>X6N803</accession>
<keyword evidence="4" id="KW-0648">Protein biosynthesis</keyword>
<keyword evidence="2" id="KW-0547">Nucleotide-binding</keyword>
<evidence type="ECO:0000256" key="4">
    <source>
        <dbReference type="ARBA" id="ARBA00022917"/>
    </source>
</evidence>
<keyword evidence="3" id="KW-0067">ATP-binding</keyword>
<comment type="caution">
    <text evidence="7">The sequence shown here is derived from an EMBL/GenBank/DDBJ whole genome shotgun (WGS) entry which is preliminary data.</text>
</comment>
<evidence type="ECO:0000313" key="7">
    <source>
        <dbReference type="EMBL" id="ETO22053.1"/>
    </source>
</evidence>
<keyword evidence="8" id="KW-1185">Reference proteome</keyword>
<dbReference type="Gene3D" id="3.40.50.620">
    <property type="entry name" value="HUPs"/>
    <property type="match status" value="1"/>
</dbReference>
<evidence type="ECO:0000313" key="8">
    <source>
        <dbReference type="Proteomes" id="UP000023152"/>
    </source>
</evidence>
<reference evidence="7 8" key="1">
    <citation type="journal article" date="2013" name="Curr. Biol.">
        <title>The Genome of the Foraminiferan Reticulomyxa filosa.</title>
        <authorList>
            <person name="Glockner G."/>
            <person name="Hulsmann N."/>
            <person name="Schleicher M."/>
            <person name="Noegel A.A."/>
            <person name="Eichinger L."/>
            <person name="Gallinger C."/>
            <person name="Pawlowski J."/>
            <person name="Sierra R."/>
            <person name="Euteneuer U."/>
            <person name="Pillet L."/>
            <person name="Moustafa A."/>
            <person name="Platzer M."/>
            <person name="Groth M."/>
            <person name="Szafranski K."/>
            <person name="Schliwa M."/>
        </authorList>
    </citation>
    <scope>NUCLEOTIDE SEQUENCE [LARGE SCALE GENOMIC DNA]</scope>
</reference>
<dbReference type="Gene3D" id="3.90.740.10">
    <property type="entry name" value="Valyl/Leucyl/Isoleucyl-tRNA synthetase, editing domain"/>
    <property type="match status" value="1"/>
</dbReference>
<sequence length="160" mass="18811">KKKQCEQSREDVLKMGIAKYNAECRKIVMRCAADWEKTVERMGRWIDFKNDYKTLDKTYMESVWWVFKELSKKNLVYRGYKVMPYSTALNTPLSNFEAKSNYQTKVDPAIIVTFPLVDDENTHFLAWTTTPWTLPSNLALCVNKNLTYIKVQCKLVVVMM</sequence>
<dbReference type="Pfam" id="PF00133">
    <property type="entry name" value="tRNA-synt_1"/>
    <property type="match status" value="1"/>
</dbReference>
<evidence type="ECO:0000256" key="5">
    <source>
        <dbReference type="ARBA" id="ARBA00023146"/>
    </source>
</evidence>
<dbReference type="EMBL" id="ASPP01011074">
    <property type="protein sequence ID" value="ETO22053.1"/>
    <property type="molecule type" value="Genomic_DNA"/>
</dbReference>
<dbReference type="AlphaFoldDB" id="X6N803"/>
<gene>
    <name evidence="7" type="ORF">RFI_15151</name>
</gene>
<dbReference type="InterPro" id="IPR014729">
    <property type="entry name" value="Rossmann-like_a/b/a_fold"/>
</dbReference>
<dbReference type="GO" id="GO:0005524">
    <property type="term" value="F:ATP binding"/>
    <property type="evidence" value="ECO:0007669"/>
    <property type="project" value="UniProtKB-KW"/>
</dbReference>